<dbReference type="EMBL" id="CP063849">
    <property type="protein sequence ID" value="QOY89214.1"/>
    <property type="molecule type" value="Genomic_DNA"/>
</dbReference>
<comment type="subcellular location">
    <subcellularLocation>
        <location evidence="1">Cell envelope</location>
    </subcellularLocation>
</comment>
<dbReference type="Pfam" id="PF25963">
    <property type="entry name" value="Beta-barrel_AAEA"/>
    <property type="match status" value="1"/>
</dbReference>
<feature type="chain" id="PRO_5032463451" evidence="3">
    <location>
        <begin position="24"/>
        <end position="400"/>
    </location>
</feature>
<dbReference type="GO" id="GO:0030313">
    <property type="term" value="C:cell envelope"/>
    <property type="evidence" value="ECO:0007669"/>
    <property type="project" value="UniProtKB-SubCell"/>
</dbReference>
<dbReference type="Gene3D" id="2.40.50.100">
    <property type="match status" value="1"/>
</dbReference>
<evidence type="ECO:0000256" key="1">
    <source>
        <dbReference type="ARBA" id="ARBA00004196"/>
    </source>
</evidence>
<feature type="coiled-coil region" evidence="2">
    <location>
        <begin position="75"/>
        <end position="163"/>
    </location>
</feature>
<dbReference type="SUPFAM" id="SSF111369">
    <property type="entry name" value="HlyD-like secretion proteins"/>
    <property type="match status" value="3"/>
</dbReference>
<gene>
    <name evidence="7" type="ORF">IRI77_04445</name>
</gene>
<organism evidence="7 8">
    <name type="scientific">Paludibaculum fermentans</name>
    <dbReference type="NCBI Taxonomy" id="1473598"/>
    <lineage>
        <taxon>Bacteria</taxon>
        <taxon>Pseudomonadati</taxon>
        <taxon>Acidobacteriota</taxon>
        <taxon>Terriglobia</taxon>
        <taxon>Bryobacterales</taxon>
        <taxon>Bryobacteraceae</taxon>
        <taxon>Paludibaculum</taxon>
    </lineage>
</organism>
<evidence type="ECO:0000259" key="5">
    <source>
        <dbReference type="Pfam" id="PF25917"/>
    </source>
</evidence>
<feature type="signal peptide" evidence="3">
    <location>
        <begin position="1"/>
        <end position="23"/>
    </location>
</feature>
<reference evidence="7 8" key="1">
    <citation type="submission" date="2020-10" db="EMBL/GenBank/DDBJ databases">
        <title>Complete genome sequence of Paludibaculum fermentans P105T, a facultatively anaerobic acidobacterium capable of dissimilatory Fe(III) reduction.</title>
        <authorList>
            <person name="Dedysh S.N."/>
            <person name="Beletsky A.V."/>
            <person name="Kulichevskaya I.S."/>
            <person name="Mardanov A.V."/>
            <person name="Ravin N.V."/>
        </authorList>
    </citation>
    <scope>NUCLEOTIDE SEQUENCE [LARGE SCALE GENOMIC DNA]</scope>
    <source>
        <strain evidence="7 8">P105</strain>
    </source>
</reference>
<feature type="domain" description="p-hydroxybenzoic acid efflux pump subunit AaeA-like beta-barrel" evidence="6">
    <location>
        <begin position="308"/>
        <end position="393"/>
    </location>
</feature>
<dbReference type="GO" id="GO:0055085">
    <property type="term" value="P:transmembrane transport"/>
    <property type="evidence" value="ECO:0007669"/>
    <property type="project" value="InterPro"/>
</dbReference>
<sequence length="400" mass="42374">MNRNWKIIAASAAVVAIALGSMAFLSLQGRETTDNAQVDGNLVPVASKVYGNVARVAVNDNQAVQPGDVLVEIDARDYEVKVQQARAALALAESQSAAAAVSVPLTAETTSSNTAGAQAQLQTAEAELLRAQVNLEQSAGSELAYAKANVAAMKANNEKAQADLERMGPLAEKQEISRQQYDAYVAAARVAESQWQAAKEKLDSAGKDTENKRAAIMAARARVDQSKAAVSQARAGQKQVSVRSAEAQSALASIEQAKANLAYAELQLSYTQIKAPVAGVVTRKSVEQGQILQPGQGLLMLIPLQGTWVTANFKETQLRDVRPGQKAEIEVDMLGRKVTGRVDSVAGATGARMSLLPPENATGNFVKVVQRVPVKIVLDKLPEGMLLRPGLNVEATIVTK</sequence>
<dbReference type="RefSeq" id="WP_194450876.1">
    <property type="nucleotide sequence ID" value="NZ_CP063849.1"/>
</dbReference>
<dbReference type="Pfam" id="PF25876">
    <property type="entry name" value="HH_MFP_RND"/>
    <property type="match status" value="1"/>
</dbReference>
<dbReference type="InterPro" id="IPR058634">
    <property type="entry name" value="AaeA-lik-b-barrel"/>
</dbReference>
<dbReference type="PANTHER" id="PTHR30386:SF19">
    <property type="entry name" value="MULTIDRUG EXPORT PROTEIN EMRA-RELATED"/>
    <property type="match status" value="1"/>
</dbReference>
<dbReference type="InterPro" id="IPR058624">
    <property type="entry name" value="MdtA-like_HH"/>
</dbReference>
<evidence type="ECO:0000256" key="2">
    <source>
        <dbReference type="SAM" id="Coils"/>
    </source>
</evidence>
<dbReference type="Proteomes" id="UP000593892">
    <property type="component" value="Chromosome"/>
</dbReference>
<keyword evidence="3" id="KW-0732">Signal</keyword>
<dbReference type="PANTHER" id="PTHR30386">
    <property type="entry name" value="MEMBRANE FUSION SUBUNIT OF EMRAB-TOLC MULTIDRUG EFFLUX PUMP"/>
    <property type="match status" value="1"/>
</dbReference>
<dbReference type="InterPro" id="IPR058625">
    <property type="entry name" value="MdtA-like_BSH"/>
</dbReference>
<dbReference type="AlphaFoldDB" id="A0A7S7SLB7"/>
<evidence type="ECO:0000256" key="3">
    <source>
        <dbReference type="SAM" id="SignalP"/>
    </source>
</evidence>
<dbReference type="Pfam" id="PF25917">
    <property type="entry name" value="BSH_RND"/>
    <property type="match status" value="1"/>
</dbReference>
<feature type="domain" description="Multidrug resistance protein MdtA-like barrel-sandwich hybrid" evidence="5">
    <location>
        <begin position="42"/>
        <end position="299"/>
    </location>
</feature>
<name>A0A7S7SLB7_PALFE</name>
<evidence type="ECO:0000313" key="8">
    <source>
        <dbReference type="Proteomes" id="UP000593892"/>
    </source>
</evidence>
<dbReference type="InterPro" id="IPR050739">
    <property type="entry name" value="MFP"/>
</dbReference>
<keyword evidence="8" id="KW-1185">Reference proteome</keyword>
<dbReference type="KEGG" id="pfer:IRI77_04445"/>
<dbReference type="Gene3D" id="1.10.287.470">
    <property type="entry name" value="Helix hairpin bin"/>
    <property type="match status" value="2"/>
</dbReference>
<proteinExistence type="predicted"/>
<evidence type="ECO:0000259" key="6">
    <source>
        <dbReference type="Pfam" id="PF25963"/>
    </source>
</evidence>
<evidence type="ECO:0000313" key="7">
    <source>
        <dbReference type="EMBL" id="QOY89214.1"/>
    </source>
</evidence>
<dbReference type="PRINTS" id="PR01490">
    <property type="entry name" value="RTXTOXIND"/>
</dbReference>
<dbReference type="Gene3D" id="2.40.30.170">
    <property type="match status" value="1"/>
</dbReference>
<keyword evidence="2" id="KW-0175">Coiled coil</keyword>
<accession>A0A7S7SLB7</accession>
<feature type="domain" description="Multidrug resistance protein MdtA-like alpha-helical hairpin" evidence="4">
    <location>
        <begin position="143"/>
        <end position="205"/>
    </location>
</feature>
<protein>
    <submittedName>
        <fullName evidence="7">HlyD family secretion protein</fullName>
    </submittedName>
</protein>
<evidence type="ECO:0000259" key="4">
    <source>
        <dbReference type="Pfam" id="PF25876"/>
    </source>
</evidence>